<dbReference type="PANTHER" id="PTHR31154:SF4">
    <property type="entry name" value="MEMBRANE TRANSPORTER PROTEIN"/>
    <property type="match status" value="1"/>
</dbReference>
<feature type="transmembrane region" description="Helical" evidence="5">
    <location>
        <begin position="336"/>
        <end position="357"/>
    </location>
</feature>
<protein>
    <submittedName>
        <fullName evidence="7">Uncharacterized protein</fullName>
    </submittedName>
</protein>
<proteinExistence type="predicted"/>
<organism evidence="6 7">
    <name type="scientific">Meloidogyne incognita</name>
    <name type="common">Southern root-knot nematode worm</name>
    <name type="synonym">Oxyuris incognita</name>
    <dbReference type="NCBI Taxonomy" id="6306"/>
    <lineage>
        <taxon>Eukaryota</taxon>
        <taxon>Metazoa</taxon>
        <taxon>Ecdysozoa</taxon>
        <taxon>Nematoda</taxon>
        <taxon>Chromadorea</taxon>
        <taxon>Rhabditida</taxon>
        <taxon>Tylenchina</taxon>
        <taxon>Tylenchomorpha</taxon>
        <taxon>Tylenchoidea</taxon>
        <taxon>Meloidogynidae</taxon>
        <taxon>Meloidogyninae</taxon>
        <taxon>Meloidogyne</taxon>
        <taxon>Meloidogyne incognita group</taxon>
    </lineage>
</organism>
<name>A0A914MBK9_MELIC</name>
<evidence type="ECO:0000313" key="6">
    <source>
        <dbReference type="Proteomes" id="UP000887563"/>
    </source>
</evidence>
<sequence length="449" mass="51306">MSTNRIEQQNRLTIYLNSKTQKESEEESLQQPTNDQELKLTNFGRTKLFFRKYFLQGQLYSNEVCSDDDEEEVLEDVFNRYRKYIGFLLPCLFMQIMWWTLAFRYNFFRLFPTHYELPLTMVVGATVAGMTSEGGGAVAFPVMTLLLHIETEIARDFSLMVQSCGMTSAAFTILWMRIKLEWHAIILCTIGSTAGIIFGLEWVDYLLTGSEKKMLFVSIWFSFAISLYVLNTQKKRRTHSGIVKFNWWKALILFVAGFIGGLCSAFAGSGVDICAFSVLTLLFRLSEKVATPTSVVLMAVSFQIFFIYKEKLFFEANTCVGFFWRHLIMSEVSTLAWNYFTCSVPVVVLFAPLGSLLASHFHRLVLATFVYVLEGLALLGFLATGPEWRLIGIGSVIIFCSFFFFLAVSRIGYWLDETERKTTTKLNGKNCGQIKAKEAKTIRFVIPEK</sequence>
<dbReference type="Pfam" id="PF01925">
    <property type="entry name" value="TauE"/>
    <property type="match status" value="1"/>
</dbReference>
<feature type="transmembrane region" description="Helical" evidence="5">
    <location>
        <begin position="121"/>
        <end position="147"/>
    </location>
</feature>
<feature type="transmembrane region" description="Helical" evidence="5">
    <location>
        <begin position="84"/>
        <end position="101"/>
    </location>
</feature>
<evidence type="ECO:0000256" key="1">
    <source>
        <dbReference type="ARBA" id="ARBA00004141"/>
    </source>
</evidence>
<feature type="transmembrane region" description="Helical" evidence="5">
    <location>
        <begin position="184"/>
        <end position="207"/>
    </location>
</feature>
<dbReference type="PANTHER" id="PTHR31154">
    <property type="entry name" value="MEMBRANE TRANSPORTER PROTEIN"/>
    <property type="match status" value="1"/>
</dbReference>
<feature type="transmembrane region" description="Helical" evidence="5">
    <location>
        <begin position="390"/>
        <end position="415"/>
    </location>
</feature>
<accession>A0A914MBK9</accession>
<keyword evidence="2 5" id="KW-0812">Transmembrane</keyword>
<keyword evidence="4 5" id="KW-0472">Membrane</keyword>
<feature type="transmembrane region" description="Helical" evidence="5">
    <location>
        <begin position="251"/>
        <end position="282"/>
    </location>
</feature>
<evidence type="ECO:0000313" key="7">
    <source>
        <dbReference type="WBParaSite" id="Minc3s01467g24074"/>
    </source>
</evidence>
<keyword evidence="6" id="KW-1185">Reference proteome</keyword>
<comment type="subcellular location">
    <subcellularLocation>
        <location evidence="1">Membrane</location>
        <topology evidence="1">Multi-pass membrane protein</topology>
    </subcellularLocation>
</comment>
<reference evidence="7" key="1">
    <citation type="submission" date="2022-11" db="UniProtKB">
        <authorList>
            <consortium name="WormBaseParasite"/>
        </authorList>
    </citation>
    <scope>IDENTIFICATION</scope>
</reference>
<evidence type="ECO:0000256" key="3">
    <source>
        <dbReference type="ARBA" id="ARBA00022989"/>
    </source>
</evidence>
<dbReference type="InterPro" id="IPR002781">
    <property type="entry name" value="TM_pro_TauE-like"/>
</dbReference>
<dbReference type="AlphaFoldDB" id="A0A914MBK9"/>
<evidence type="ECO:0000256" key="4">
    <source>
        <dbReference type="ARBA" id="ARBA00023136"/>
    </source>
</evidence>
<evidence type="ECO:0000256" key="5">
    <source>
        <dbReference type="SAM" id="Phobius"/>
    </source>
</evidence>
<keyword evidence="3 5" id="KW-1133">Transmembrane helix</keyword>
<feature type="transmembrane region" description="Helical" evidence="5">
    <location>
        <begin position="289"/>
        <end position="308"/>
    </location>
</feature>
<dbReference type="GO" id="GO:0016020">
    <property type="term" value="C:membrane"/>
    <property type="evidence" value="ECO:0007669"/>
    <property type="project" value="UniProtKB-SubCell"/>
</dbReference>
<evidence type="ECO:0000256" key="2">
    <source>
        <dbReference type="ARBA" id="ARBA00022692"/>
    </source>
</evidence>
<feature type="transmembrane region" description="Helical" evidence="5">
    <location>
        <begin position="364"/>
        <end position="384"/>
    </location>
</feature>
<dbReference type="WBParaSite" id="Minc3s01467g24074">
    <property type="protein sequence ID" value="Minc3s01467g24074"/>
    <property type="gene ID" value="Minc3s01467g24074"/>
</dbReference>
<dbReference type="Proteomes" id="UP000887563">
    <property type="component" value="Unplaced"/>
</dbReference>
<feature type="transmembrane region" description="Helical" evidence="5">
    <location>
        <begin position="214"/>
        <end position="231"/>
    </location>
</feature>